<dbReference type="Gene3D" id="3.50.4.10">
    <property type="entry name" value="Hepatocyte Growth Factor"/>
    <property type="match status" value="1"/>
</dbReference>
<organism evidence="3 5">
    <name type="scientific">Polarella glacialis</name>
    <name type="common">Dinoflagellate</name>
    <dbReference type="NCBI Taxonomy" id="89957"/>
    <lineage>
        <taxon>Eukaryota</taxon>
        <taxon>Sar</taxon>
        <taxon>Alveolata</taxon>
        <taxon>Dinophyceae</taxon>
        <taxon>Suessiales</taxon>
        <taxon>Suessiaceae</taxon>
        <taxon>Polarella</taxon>
    </lineage>
</organism>
<dbReference type="InterPro" id="IPR002654">
    <property type="entry name" value="Glyco_trans_25"/>
</dbReference>
<comment type="caution">
    <text evidence="3">The sequence shown here is derived from an EMBL/GenBank/DDBJ whole genome shotgun (WGS) entry which is preliminary data.</text>
</comment>
<feature type="domain" description="Apple" evidence="1">
    <location>
        <begin position="270"/>
        <end position="345"/>
    </location>
</feature>
<dbReference type="Pfam" id="PF00024">
    <property type="entry name" value="PAN_1"/>
    <property type="match status" value="1"/>
</dbReference>
<accession>A0A813EEQ7</accession>
<dbReference type="Proteomes" id="UP000626109">
    <property type="component" value="Unassembled WGS sequence"/>
</dbReference>
<name>A0A813EEQ7_POLGL</name>
<dbReference type="InterPro" id="IPR003609">
    <property type="entry name" value="Pan_app"/>
</dbReference>
<evidence type="ECO:0000259" key="1">
    <source>
        <dbReference type="PROSITE" id="PS50948"/>
    </source>
</evidence>
<dbReference type="EMBL" id="CAJNNV010008698">
    <property type="protein sequence ID" value="CAE8596548.1"/>
    <property type="molecule type" value="Genomic_DNA"/>
</dbReference>
<evidence type="ECO:0000313" key="3">
    <source>
        <dbReference type="EMBL" id="CAE8596548.1"/>
    </source>
</evidence>
<protein>
    <recommendedName>
        <fullName evidence="1">Apple domain-containing protein</fullName>
    </recommendedName>
</protein>
<dbReference type="AlphaFoldDB" id="A0A813EEQ7"/>
<dbReference type="PROSITE" id="PS50948">
    <property type="entry name" value="PAN"/>
    <property type="match status" value="1"/>
</dbReference>
<gene>
    <name evidence="3" type="ORF">PGLA1383_LOCUS15010</name>
    <name evidence="2" type="ORF">PGLA1383_LOCUS6175</name>
    <name evidence="4" type="ORF">PGLA2088_LOCUS30056</name>
</gene>
<evidence type="ECO:0000313" key="4">
    <source>
        <dbReference type="EMBL" id="CAE8696934.1"/>
    </source>
</evidence>
<dbReference type="Pfam" id="PF01755">
    <property type="entry name" value="Glyco_transf_25"/>
    <property type="match status" value="1"/>
</dbReference>
<sequence>MYMQAHTHRDTETPQVPPRIFYINLDKSTDRRAHMEMALLGFPGHVERVPAVSASEVNRPPFFNYMRVNGLDSHLRSKTKAVQAKTASCWLSHVLLWERLQSELEPQDTAFIMEDDVQFPENWTQALPETMRDAPDGWDALKVCGWGYYRQADVVDDNWAVPRWPFYENGRMLYAGSCGYIVSGSGLPRLLKRVLGQEIKDIDVAMMLPEEGTVATTGLAIYEQRPGRRLLWTGGFGSTIREWGEQYSDYDPFTTDTDKSGCSMNMGRVCRDESTDETLTGEGTARISIHSWNQCKLLCEEDPGCAAFEFKTSESRCEFHTSPTTKAVLIRKLPSDDADLDFTCCVKDCLSQHRLL</sequence>
<dbReference type="EMBL" id="CAJNNW010028616">
    <property type="protein sequence ID" value="CAE8696934.1"/>
    <property type="molecule type" value="Genomic_DNA"/>
</dbReference>
<dbReference type="EMBL" id="CAJNNV010002530">
    <property type="protein sequence ID" value="CAE8587333.1"/>
    <property type="molecule type" value="Genomic_DNA"/>
</dbReference>
<proteinExistence type="predicted"/>
<reference evidence="3" key="1">
    <citation type="submission" date="2021-02" db="EMBL/GenBank/DDBJ databases">
        <authorList>
            <person name="Dougan E. K."/>
            <person name="Rhodes N."/>
            <person name="Thang M."/>
            <person name="Chan C."/>
        </authorList>
    </citation>
    <scope>NUCLEOTIDE SEQUENCE</scope>
</reference>
<evidence type="ECO:0000313" key="2">
    <source>
        <dbReference type="EMBL" id="CAE8587333.1"/>
    </source>
</evidence>
<dbReference type="Proteomes" id="UP000654075">
    <property type="component" value="Unassembled WGS sequence"/>
</dbReference>
<evidence type="ECO:0000313" key="5">
    <source>
        <dbReference type="Proteomes" id="UP000654075"/>
    </source>
</evidence>
<dbReference type="CDD" id="cd06532">
    <property type="entry name" value="Glyco_transf_25"/>
    <property type="match status" value="1"/>
</dbReference>
<keyword evidence="5" id="KW-1185">Reference proteome</keyword>